<sequence length="437" mass="49485">MGRDVTLDPVHFEGITQLARRITQSVDETDQTEFVETVWDEFLDPLVDDDGRTVLCPLGEQRRCEVPIEDVALRDAEYPTCHGLDSGTINPTTFKNGLVLDVAQAAMASTPSELDLHRDRTVVITAHTNDRTTDLDDGWTKWDEGHTDRRILQAPRVSSFEESVVHELSLYLAESHHAIEHAESVSDLFVLDGPIYPKGMLNWADRAPELANLLYDEEEPRDVIANYVELVETFADRQIPLVGFVKNPSTKAITRALRASGREAPWVNDTAFFTKVLEQVEFADRTGPDGETYRERERRTDVLTFTNWFRSRGGADRLLAADADAFGVERTLDPVDYEVTFFPIYDPRDDLLYRVEAPYAFTKNAECRERLAMQLLRDVAAERGPPLAVEKADELARIGADETESLRTELEATFATDRLRSYNDRRWGVDAPAGEEF</sequence>
<dbReference type="Pfam" id="PF09376">
    <property type="entry name" value="NurA"/>
    <property type="match status" value="1"/>
</dbReference>
<evidence type="ECO:0000313" key="2">
    <source>
        <dbReference type="EMBL" id="SNZ06364.1"/>
    </source>
</evidence>
<dbReference type="Proteomes" id="UP000219453">
    <property type="component" value="Unassembled WGS sequence"/>
</dbReference>
<name>A0A285NA45_NATPI</name>
<accession>A0A285NA45</accession>
<feature type="domain" description="NurA" evidence="1">
    <location>
        <begin position="79"/>
        <end position="398"/>
    </location>
</feature>
<protein>
    <submittedName>
        <fullName evidence="2">NurA domain-containing protein</fullName>
    </submittedName>
</protein>
<keyword evidence="3" id="KW-1185">Reference proteome</keyword>
<gene>
    <name evidence="2" type="ORF">SAMN06269185_1143</name>
</gene>
<reference evidence="2 3" key="1">
    <citation type="submission" date="2017-09" db="EMBL/GenBank/DDBJ databases">
        <authorList>
            <person name="Ehlers B."/>
            <person name="Leendertz F.H."/>
        </authorList>
    </citation>
    <scope>NUCLEOTIDE SEQUENCE [LARGE SCALE GENOMIC DNA]</scope>
    <source>
        <strain evidence="2 3">DSM 27208</strain>
    </source>
</reference>
<proteinExistence type="predicted"/>
<dbReference type="EMBL" id="OBEJ01000001">
    <property type="protein sequence ID" value="SNZ06364.1"/>
    <property type="molecule type" value="Genomic_DNA"/>
</dbReference>
<dbReference type="SMART" id="SM00933">
    <property type="entry name" value="NurA"/>
    <property type="match status" value="1"/>
</dbReference>
<evidence type="ECO:0000259" key="1">
    <source>
        <dbReference type="SMART" id="SM00933"/>
    </source>
</evidence>
<dbReference type="AlphaFoldDB" id="A0A285NA45"/>
<dbReference type="InterPro" id="IPR018977">
    <property type="entry name" value="NurA_domain"/>
</dbReference>
<evidence type="ECO:0000313" key="3">
    <source>
        <dbReference type="Proteomes" id="UP000219453"/>
    </source>
</evidence>
<organism evidence="2 3">
    <name type="scientific">Natronoarchaeum philippinense</name>
    <dbReference type="NCBI Taxonomy" id="558529"/>
    <lineage>
        <taxon>Archaea</taxon>
        <taxon>Methanobacteriati</taxon>
        <taxon>Methanobacteriota</taxon>
        <taxon>Stenosarchaea group</taxon>
        <taxon>Halobacteria</taxon>
        <taxon>Halobacteriales</taxon>
        <taxon>Natronoarchaeaceae</taxon>
    </lineage>
</organism>